<dbReference type="GO" id="GO:0006508">
    <property type="term" value="P:proteolysis"/>
    <property type="evidence" value="ECO:0007669"/>
    <property type="project" value="UniProtKB-KW"/>
</dbReference>
<name>A0A5J9VXF8_9POAL</name>
<dbReference type="SUPFAM" id="SSF50630">
    <property type="entry name" value="Acid proteases"/>
    <property type="match status" value="1"/>
</dbReference>
<evidence type="ECO:0000256" key="3">
    <source>
        <dbReference type="ARBA" id="ARBA00022801"/>
    </source>
</evidence>
<dbReference type="Pfam" id="PF14543">
    <property type="entry name" value="TAXi_N"/>
    <property type="match status" value="1"/>
</dbReference>
<keyword evidence="2" id="KW-0645">Protease</keyword>
<comment type="caution">
    <text evidence="6">The sequence shown here is derived from an EMBL/GenBank/DDBJ whole genome shotgun (WGS) entry which is preliminary data.</text>
</comment>
<evidence type="ECO:0000313" key="6">
    <source>
        <dbReference type="EMBL" id="TVU40608.1"/>
    </source>
</evidence>
<dbReference type="InterPro" id="IPR021109">
    <property type="entry name" value="Peptidase_aspartic_dom_sf"/>
</dbReference>
<proteinExistence type="inferred from homology"/>
<dbReference type="AlphaFoldDB" id="A0A5J9VXF8"/>
<dbReference type="InterPro" id="IPR051708">
    <property type="entry name" value="Plant_Aspart_Prot_A1"/>
</dbReference>
<dbReference type="PANTHER" id="PTHR47967:SF117">
    <property type="entry name" value="PEPTIDASE A1 DOMAIN-CONTAINING PROTEIN"/>
    <property type="match status" value="1"/>
</dbReference>
<feature type="compositionally biased region" description="Basic and acidic residues" evidence="4">
    <location>
        <begin position="1"/>
        <end position="18"/>
    </location>
</feature>
<accession>A0A5J9VXF8</accession>
<dbReference type="Proteomes" id="UP000324897">
    <property type="component" value="Chromosome 4"/>
</dbReference>
<dbReference type="PROSITE" id="PS51767">
    <property type="entry name" value="PEPTIDASE_A1"/>
    <property type="match status" value="1"/>
</dbReference>
<dbReference type="InterPro" id="IPR032861">
    <property type="entry name" value="TAXi_N"/>
</dbReference>
<evidence type="ECO:0000256" key="2">
    <source>
        <dbReference type="ARBA" id="ARBA00022670"/>
    </source>
</evidence>
<organism evidence="6 7">
    <name type="scientific">Eragrostis curvula</name>
    <name type="common">weeping love grass</name>
    <dbReference type="NCBI Taxonomy" id="38414"/>
    <lineage>
        <taxon>Eukaryota</taxon>
        <taxon>Viridiplantae</taxon>
        <taxon>Streptophyta</taxon>
        <taxon>Embryophyta</taxon>
        <taxon>Tracheophyta</taxon>
        <taxon>Spermatophyta</taxon>
        <taxon>Magnoliopsida</taxon>
        <taxon>Liliopsida</taxon>
        <taxon>Poales</taxon>
        <taxon>Poaceae</taxon>
        <taxon>PACMAD clade</taxon>
        <taxon>Chloridoideae</taxon>
        <taxon>Eragrostideae</taxon>
        <taxon>Eragrostidinae</taxon>
        <taxon>Eragrostis</taxon>
    </lineage>
</organism>
<keyword evidence="3" id="KW-0378">Hydrolase</keyword>
<evidence type="ECO:0000256" key="1">
    <source>
        <dbReference type="ARBA" id="ARBA00007447"/>
    </source>
</evidence>
<feature type="region of interest" description="Disordered" evidence="4">
    <location>
        <begin position="1"/>
        <end position="38"/>
    </location>
</feature>
<dbReference type="InterPro" id="IPR033121">
    <property type="entry name" value="PEPTIDASE_A1"/>
</dbReference>
<dbReference type="Gene3D" id="2.40.70.10">
    <property type="entry name" value="Acid Proteases"/>
    <property type="match status" value="2"/>
</dbReference>
<gene>
    <name evidence="6" type="ORF">EJB05_14077</name>
</gene>
<protein>
    <recommendedName>
        <fullName evidence="5">Peptidase A1 domain-containing protein</fullName>
    </recommendedName>
</protein>
<dbReference type="InterPro" id="IPR032799">
    <property type="entry name" value="TAXi_C"/>
</dbReference>
<reference evidence="6 7" key="1">
    <citation type="journal article" date="2019" name="Sci. Rep.">
        <title>A high-quality genome of Eragrostis curvula grass provides insights into Poaceae evolution and supports new strategies to enhance forage quality.</title>
        <authorList>
            <person name="Carballo J."/>
            <person name="Santos B.A.C.M."/>
            <person name="Zappacosta D."/>
            <person name="Garbus I."/>
            <person name="Selva J.P."/>
            <person name="Gallo C.A."/>
            <person name="Diaz A."/>
            <person name="Albertini E."/>
            <person name="Caccamo M."/>
            <person name="Echenique V."/>
        </authorList>
    </citation>
    <scope>NUCLEOTIDE SEQUENCE [LARGE SCALE GENOMIC DNA]</scope>
    <source>
        <strain evidence="7">cv. Victoria</strain>
        <tissue evidence="6">Leaf</tissue>
    </source>
</reference>
<comment type="similarity">
    <text evidence="1">Belongs to the peptidase A1 family.</text>
</comment>
<evidence type="ECO:0000256" key="4">
    <source>
        <dbReference type="SAM" id="MobiDB-lite"/>
    </source>
</evidence>
<dbReference type="OrthoDB" id="657922at2759"/>
<keyword evidence="7" id="KW-1185">Reference proteome</keyword>
<dbReference type="GO" id="GO:0008233">
    <property type="term" value="F:peptidase activity"/>
    <property type="evidence" value="ECO:0007669"/>
    <property type="project" value="UniProtKB-KW"/>
</dbReference>
<dbReference type="Gramene" id="TVU40608">
    <property type="protein sequence ID" value="TVU40608"/>
    <property type="gene ID" value="EJB05_14077"/>
</dbReference>
<dbReference type="Pfam" id="PF14541">
    <property type="entry name" value="TAXi_C"/>
    <property type="match status" value="1"/>
</dbReference>
<dbReference type="GO" id="GO:0005576">
    <property type="term" value="C:extracellular region"/>
    <property type="evidence" value="ECO:0007669"/>
    <property type="project" value="TreeGrafter"/>
</dbReference>
<feature type="non-terminal residue" evidence="6">
    <location>
        <position position="1"/>
    </location>
</feature>
<evidence type="ECO:0000259" key="5">
    <source>
        <dbReference type="PROSITE" id="PS51767"/>
    </source>
</evidence>
<dbReference type="EMBL" id="RWGY01000007">
    <property type="protein sequence ID" value="TVU40608.1"/>
    <property type="molecule type" value="Genomic_DNA"/>
</dbReference>
<feature type="domain" description="Peptidase A1" evidence="5">
    <location>
        <begin position="143"/>
        <end position="491"/>
    </location>
</feature>
<dbReference type="PANTHER" id="PTHR47967">
    <property type="entry name" value="OS07G0603500 PROTEIN-RELATED"/>
    <property type="match status" value="1"/>
</dbReference>
<sequence length="503" mass="55830">MDRGHQCEWRESDGRVEEDVLDGSRAGGAAWPSSEEGRADPTAHVRLLWMNSVTMEMNLKARLAIVTALLMHHLSLKMVASTANNTTLPNTISTGFSLRLVANNAIRHHDDGFLHLQHILPTNLQTQPHSSESNTFEPLQNPDSMVVSIGTRQGLRSYVLKLDTSVNMLPWIQCVPCIPHAPQHNDIFNFALSPTFRNIPGTSSYCVPPYGSFFSNQQCAIRITGPGGLLVTGFLEQDHLTKTDGTVIQPFVFGCSHSTRNFNSEGIFAGVISIGRSPLSLVMQVAAHGVTQFSYCRIGGSNENRHSFLRFGSDIPLNPHYRTTRILPVLGAHEYEYYLNLTGISLGGQKLEGIRPEMFARSSKDKKGGCVVDLGMPLTVVVQEVYNIIQEAMWSDLQHLKLERVERPEFGLCFRATKAVKGSFKPLSLHFAEEEAVLVFSPEQLFLMMHDKEGQIACLAMKPGNRTAIGAFQQVDTRFVYDVKDSKLSFASELCIHDTVEVD</sequence>
<evidence type="ECO:0000313" key="7">
    <source>
        <dbReference type="Proteomes" id="UP000324897"/>
    </source>
</evidence>